<evidence type="ECO:0000313" key="2">
    <source>
        <dbReference type="EMBL" id="MFD2255139.1"/>
    </source>
</evidence>
<evidence type="ECO:0008006" key="4">
    <source>
        <dbReference type="Google" id="ProtNLM"/>
    </source>
</evidence>
<evidence type="ECO:0000313" key="3">
    <source>
        <dbReference type="Proteomes" id="UP001597375"/>
    </source>
</evidence>
<sequence length="732" mass="81207">MKTSLHKKYPAGYVSLLVVVTMSLFMLLMMVFAYKRALNVQAVQADIQTQTDYREKEETILRSIVAITPNRAIGAMQDGSGADDGANSRSLRFVNIFREALIQSNAATSVSPELLESMDLADVYTGNTGDSRLNATGRMFKSILRNTGNVTSGLNRSADDLGEGFPPALNSDNTISDDDIYPLITDEKKYGALALASDPDLLDPDDDERYEKFNLLRYPQINFGYSRPGDPFVAKRNWWAFTMDLADHDDNVTRLARFRRQFVLSIYEIPSQLPISASSFMALGQHASGEAWDQNRVNIEGNIFAGRAQVEGDTALEGLASRRGFELDNNSTIGGQNFTGNPFEPGVRERFRLTEGDFFPVSLSSESGKAAFVPINRGEDYFDRFAHIPAVDTLSPTSWDDYSVGALQCKMQLDIKDAAPDGSITELRFSYYRNGRRQSLDIPVAAGVVSDLQEGYTRSVGENYSATFTTPVDLAYGENGHYYYIYNFTGTVRFDNSTFGDPIRGTYKYGYWRTHIPMPFEKKTLDHNLQPCIAIYPQRFRAYLAALGADGLDVNNSLVINVDYPGSSNLAPPQTASGHGAYRQESDYGLILQECSDLTDFSTGFSLVTNLRLYIGDDFNVTPATQIPDGYTPPTGRIYYPPCSLFSPEKRYGVSYAPYAVELSGQIGSVASENAVNPVHPLDATDVTGSIMEAERLRVNLSTISHPAELPPITMMNWLILLEERRAEFYGN</sequence>
<keyword evidence="1" id="KW-0472">Membrane</keyword>
<dbReference type="RefSeq" id="WP_386817802.1">
    <property type="nucleotide sequence ID" value="NZ_JBHUIT010000001.1"/>
</dbReference>
<keyword evidence="3" id="KW-1185">Reference proteome</keyword>
<dbReference type="Proteomes" id="UP001597375">
    <property type="component" value="Unassembled WGS sequence"/>
</dbReference>
<comment type="caution">
    <text evidence="2">The sequence shown here is derived from an EMBL/GenBank/DDBJ whole genome shotgun (WGS) entry which is preliminary data.</text>
</comment>
<keyword evidence="1" id="KW-0812">Transmembrane</keyword>
<accession>A0ABW5D351</accession>
<evidence type="ECO:0000256" key="1">
    <source>
        <dbReference type="SAM" id="Phobius"/>
    </source>
</evidence>
<name>A0ABW5D351_9BACT</name>
<proteinExistence type="predicted"/>
<feature type="transmembrane region" description="Helical" evidence="1">
    <location>
        <begin position="12"/>
        <end position="34"/>
    </location>
</feature>
<dbReference type="EMBL" id="JBHUIT010000001">
    <property type="protein sequence ID" value="MFD2255139.1"/>
    <property type="molecule type" value="Genomic_DNA"/>
</dbReference>
<keyword evidence="1" id="KW-1133">Transmembrane helix</keyword>
<gene>
    <name evidence="2" type="ORF">ACFSSA_00485</name>
</gene>
<organism evidence="2 3">
    <name type="scientific">Luteolibacter algae</name>
    <dbReference type="NCBI Taxonomy" id="454151"/>
    <lineage>
        <taxon>Bacteria</taxon>
        <taxon>Pseudomonadati</taxon>
        <taxon>Verrucomicrobiota</taxon>
        <taxon>Verrucomicrobiia</taxon>
        <taxon>Verrucomicrobiales</taxon>
        <taxon>Verrucomicrobiaceae</taxon>
        <taxon>Luteolibacter</taxon>
    </lineage>
</organism>
<reference evidence="3" key="1">
    <citation type="journal article" date="2019" name="Int. J. Syst. Evol. Microbiol.">
        <title>The Global Catalogue of Microorganisms (GCM) 10K type strain sequencing project: providing services to taxonomists for standard genome sequencing and annotation.</title>
        <authorList>
            <consortium name="The Broad Institute Genomics Platform"/>
            <consortium name="The Broad Institute Genome Sequencing Center for Infectious Disease"/>
            <person name="Wu L."/>
            <person name="Ma J."/>
        </authorList>
    </citation>
    <scope>NUCLEOTIDE SEQUENCE [LARGE SCALE GENOMIC DNA]</scope>
    <source>
        <strain evidence="3">CGMCC 4.7106</strain>
    </source>
</reference>
<protein>
    <recommendedName>
        <fullName evidence="4">Flp pilus-assembly TadG-like N-terminal domain-containing protein</fullName>
    </recommendedName>
</protein>